<accession>A0A1C8HRX7</accession>
<protein>
    <submittedName>
        <fullName evidence="2">Putative nuclease</fullName>
    </submittedName>
</protein>
<sequence>MIDLDSKLGDVKAAYDAPEPTGMTMNDPGARLRLSHSTLELLHSCERKLQKIKLLHNPYAKEDTPATVFGKAYGAAAQLYMILRTMGETSAVALESAIWEAFIKYTPFLEDEQRFLERLIFCLEAAVPFHEQKLMEWEIATFNGKFAAELSFCLNINEKYYYVGYLDLVLRNRRTKRYAVTDYKTTAMRGEDLTPNYKYSDQVIGYSIILDAIAGEQLADFDTNYWVNQISGSSKTSLYEPKFHSYTFPKTLRDRFEWFTKIYLDVNYLQTLEPLEAYPRRASCKAFNRVCQFFNDCQFTSSDLPAAYVEDTTDYQFTYELDDLFQDHQRRLNILMTTAGA</sequence>
<evidence type="ECO:0000259" key="1">
    <source>
        <dbReference type="Pfam" id="PF12705"/>
    </source>
</evidence>
<dbReference type="Proteomes" id="UP000230640">
    <property type="component" value="Segment"/>
</dbReference>
<keyword evidence="3" id="KW-1185">Reference proteome</keyword>
<feature type="domain" description="PD-(D/E)XK endonuclease-like" evidence="1">
    <location>
        <begin position="33"/>
        <end position="284"/>
    </location>
</feature>
<name>A0A1C8HRX7_BPPP4</name>
<evidence type="ECO:0000313" key="3">
    <source>
        <dbReference type="Proteomes" id="UP000230640"/>
    </source>
</evidence>
<organism evidence="2 3">
    <name type="scientific">Pseudomonas phage PaMx41</name>
    <dbReference type="NCBI Taxonomy" id="1815976"/>
    <lineage>
        <taxon>Viruses</taxon>
        <taxon>Duplodnaviria</taxon>
        <taxon>Heunggongvirae</taxon>
        <taxon>Uroviricota</taxon>
        <taxon>Caudoviricetes</taxon>
        <taxon>Fredfastierviridae</taxon>
        <taxon>Jamesmcgillvirus</taxon>
        <taxon>Jamesmcgillvirus PaMx41</taxon>
    </lineage>
</organism>
<evidence type="ECO:0000313" key="2">
    <source>
        <dbReference type="EMBL" id="ANA49000.1"/>
    </source>
</evidence>
<reference evidence="2 3" key="1">
    <citation type="journal article" date="2016" name="Appl. Environ. Microbiol.">
        <title>Genomic and Transcriptional Mapping of PaMx41, Archetype of a New Lineage of Bacteriophages Infecting Pseudomonas aeruginosa.</title>
        <authorList>
            <person name="Cruz-Plancarte I."/>
            <person name="Cazares A."/>
            <person name="Guarneros G."/>
        </authorList>
    </citation>
    <scope>NUCLEOTIDE SEQUENCE [LARGE SCALE GENOMIC DNA]</scope>
</reference>
<gene>
    <name evidence="2" type="ORF">PaMx41_ORF37</name>
</gene>
<dbReference type="InterPro" id="IPR038726">
    <property type="entry name" value="PDDEXK_AddAB-type"/>
</dbReference>
<proteinExistence type="predicted"/>
<dbReference type="Pfam" id="PF12705">
    <property type="entry name" value="PDDEXK_1"/>
    <property type="match status" value="1"/>
</dbReference>
<dbReference type="EMBL" id="KU884563">
    <property type="protein sequence ID" value="ANA49000.1"/>
    <property type="molecule type" value="Genomic_DNA"/>
</dbReference>